<reference evidence="3 4" key="1">
    <citation type="submission" date="2017-02" db="EMBL/GenBank/DDBJ databases">
        <authorList>
            <person name="Peterson S.W."/>
        </authorList>
    </citation>
    <scope>NUCLEOTIDE SEQUENCE [LARGE SCALE GENOMIC DNA]</scope>
    <source>
        <strain evidence="3 4">VKM Ac-2059</strain>
    </source>
</reference>
<feature type="transmembrane region" description="Helical" evidence="1">
    <location>
        <begin position="665"/>
        <end position="693"/>
    </location>
</feature>
<sequence>MPIFRRLPRIRRSSARPLGRRAPTALLAAAVIVVIPLGSAGVRATAGTVAHASGSAIEGQHSGVTSTGIAAAAPREAGLGSRAPELTTADAEAWLDGLLPSMLQREGIAGAVISVVSHGEVVTQQGYGSSEAGTSTTEPRPVDADTTLFRIGSVSKLVTATAVMQLVDQGRVDLDEPVQNYVDIEVPNRFDRPITLRHLLSHTAGLEDEIGGLITSDANGRPTLREALASEPPEQIFEPGTTPAYSNYSNGLAAYVVERVTGQDFEAYATENILEPAGMATATYAQPLSAEQQKNMSRGYDFRGSEEVPFEVVTPSPAGAISATATDMSRFMLAQLGHSPVLSPAMLELMHEPALGADTLGGLAEGPRMTLGFFERDRNGHRILSHAGDLTAFHAQLEIFPDDDAGIFISLNSTGVNGDATTAIRDAVTTGFADRYFPDTRPAPAPIDTAAAHAETLAGTYEFSRRGESTFIRLFFILSSAEVVPQPDGSLTVSAIVDAAGQPLTFVEVEPWVWQERDGQRRIAADVVGGEVRAISFDPAFTLQPMSGDRAAVPLIAAFTLVVLAIALVSWPVGAGIRRFARLPSTSRAFVRRLRLAVHVALLALVAAVPLWMMVAEALLTDSGSPGPVVIRGAQVLTAIAALGVVPSAWLVVETMRSREPRRASWWLLLAGRVIVTLAFLGLGFLCLVGGILQPSLSY</sequence>
<feature type="transmembrane region" description="Helical" evidence="1">
    <location>
        <begin position="633"/>
        <end position="653"/>
    </location>
</feature>
<keyword evidence="1" id="KW-1133">Transmembrane helix</keyword>
<dbReference type="Gene3D" id="3.40.710.10">
    <property type="entry name" value="DD-peptidase/beta-lactamase superfamily"/>
    <property type="match status" value="1"/>
</dbReference>
<keyword evidence="4" id="KW-1185">Reference proteome</keyword>
<accession>A0A1T5IBE1</accession>
<dbReference type="Pfam" id="PF00144">
    <property type="entry name" value="Beta-lactamase"/>
    <property type="match status" value="1"/>
</dbReference>
<dbReference type="InterPro" id="IPR012338">
    <property type="entry name" value="Beta-lactam/transpept-like"/>
</dbReference>
<dbReference type="PANTHER" id="PTHR46825">
    <property type="entry name" value="D-ALANYL-D-ALANINE-CARBOXYPEPTIDASE/ENDOPEPTIDASE AMPH"/>
    <property type="match status" value="1"/>
</dbReference>
<dbReference type="AlphaFoldDB" id="A0A1T5IBE1"/>
<feature type="transmembrane region" description="Helical" evidence="1">
    <location>
        <begin position="594"/>
        <end position="613"/>
    </location>
</feature>
<protein>
    <submittedName>
        <fullName evidence="3">CubicO group peptidase, beta-lactamase class C family</fullName>
    </submittedName>
</protein>
<dbReference type="STRING" id="123320.SAMN06309945_0187"/>
<keyword evidence="1" id="KW-0812">Transmembrane</keyword>
<dbReference type="InterPro" id="IPR050491">
    <property type="entry name" value="AmpC-like"/>
</dbReference>
<feature type="transmembrane region" description="Helical" evidence="1">
    <location>
        <begin position="551"/>
        <end position="573"/>
    </location>
</feature>
<proteinExistence type="predicted"/>
<feature type="domain" description="Beta-lactamase-related" evidence="2">
    <location>
        <begin position="98"/>
        <end position="424"/>
    </location>
</feature>
<keyword evidence="1" id="KW-0472">Membrane</keyword>
<dbReference type="RefSeq" id="WP_079726432.1">
    <property type="nucleotide sequence ID" value="NZ_FUZP01000001.1"/>
</dbReference>
<dbReference type="OrthoDB" id="4281716at2"/>
<dbReference type="PANTHER" id="PTHR46825:SF9">
    <property type="entry name" value="BETA-LACTAMASE-RELATED DOMAIN-CONTAINING PROTEIN"/>
    <property type="match status" value="1"/>
</dbReference>
<dbReference type="InterPro" id="IPR001466">
    <property type="entry name" value="Beta-lactam-related"/>
</dbReference>
<dbReference type="SUPFAM" id="SSF56601">
    <property type="entry name" value="beta-lactamase/transpeptidase-like"/>
    <property type="match status" value="1"/>
</dbReference>
<evidence type="ECO:0000313" key="3">
    <source>
        <dbReference type="EMBL" id="SKC36400.1"/>
    </source>
</evidence>
<evidence type="ECO:0000259" key="2">
    <source>
        <dbReference type="Pfam" id="PF00144"/>
    </source>
</evidence>
<gene>
    <name evidence="3" type="ORF">SAMN06309945_0187</name>
</gene>
<dbReference type="Proteomes" id="UP000190857">
    <property type="component" value="Unassembled WGS sequence"/>
</dbReference>
<evidence type="ECO:0000313" key="4">
    <source>
        <dbReference type="Proteomes" id="UP000190857"/>
    </source>
</evidence>
<evidence type="ECO:0000256" key="1">
    <source>
        <dbReference type="SAM" id="Phobius"/>
    </source>
</evidence>
<dbReference type="EMBL" id="FUZP01000001">
    <property type="protein sequence ID" value="SKC36400.1"/>
    <property type="molecule type" value="Genomic_DNA"/>
</dbReference>
<name>A0A1T5IBE1_9MICO</name>
<organism evidence="3 4">
    <name type="scientific">Okibacterium fritillariae</name>
    <dbReference type="NCBI Taxonomy" id="123320"/>
    <lineage>
        <taxon>Bacteria</taxon>
        <taxon>Bacillati</taxon>
        <taxon>Actinomycetota</taxon>
        <taxon>Actinomycetes</taxon>
        <taxon>Micrococcales</taxon>
        <taxon>Microbacteriaceae</taxon>
        <taxon>Okibacterium</taxon>
    </lineage>
</organism>